<dbReference type="OrthoDB" id="7031670at2"/>
<gene>
    <name evidence="1" type="ORF">CW740_10215</name>
</gene>
<dbReference type="EMBL" id="CP025120">
    <property type="protein sequence ID" value="AUD79594.1"/>
    <property type="molecule type" value="Genomic_DNA"/>
</dbReference>
<evidence type="ECO:0000313" key="2">
    <source>
        <dbReference type="Proteomes" id="UP000232693"/>
    </source>
</evidence>
<evidence type="ECO:0000313" key="1">
    <source>
        <dbReference type="EMBL" id="AUD79594.1"/>
    </source>
</evidence>
<dbReference type="AlphaFoldDB" id="A0A2K9AKX7"/>
<keyword evidence="2" id="KW-1185">Reference proteome</keyword>
<dbReference type="KEGG" id="kpd:CW740_10215"/>
<organism evidence="1 2">
    <name type="scientific">Kangiella profundi</name>
    <dbReference type="NCBI Taxonomy" id="1561924"/>
    <lineage>
        <taxon>Bacteria</taxon>
        <taxon>Pseudomonadati</taxon>
        <taxon>Pseudomonadota</taxon>
        <taxon>Gammaproteobacteria</taxon>
        <taxon>Kangiellales</taxon>
        <taxon>Kangiellaceae</taxon>
        <taxon>Kangiella</taxon>
    </lineage>
</organism>
<accession>A0A2K9AKX7</accession>
<name>A0A2K9AKX7_9GAMM</name>
<dbReference type="RefSeq" id="WP_106647401.1">
    <property type="nucleotide sequence ID" value="NZ_BMGO01000001.1"/>
</dbReference>
<reference evidence="1 2" key="1">
    <citation type="submission" date="2017-12" db="EMBL/GenBank/DDBJ databases">
        <title>Kangiella profundi FT102 completed genome.</title>
        <authorList>
            <person name="Xu J."/>
            <person name="Wang J."/>
            <person name="Lu Y."/>
        </authorList>
    </citation>
    <scope>NUCLEOTIDE SEQUENCE [LARGE SCALE GENOMIC DNA]</scope>
    <source>
        <strain evidence="1 2">FT102</strain>
    </source>
</reference>
<proteinExistence type="predicted"/>
<dbReference type="Proteomes" id="UP000232693">
    <property type="component" value="Chromosome"/>
</dbReference>
<sequence>MISPTISLNGYATVYLDQNVLDSVIKGKEDGMLSLIHSQGLVAVYSKETLIEIHRSNRPNDFLTILQEIPSLYLEVELDESFKQIDKCKFINTNPFDVYDDLVQNLDDTDDAGESLSIFLQKLYGGAKEQSFEDIFDKFGSEITKAFEYMKEHAKESGIELPKEIENLSDDMIKEIFSPMSDSFNQVAEKLGTMEGSAVSQFEKFTGVSPRNLKGGGIKPPNIIKKILDKIDEHAEKTGKTVPHDSIFKLTDESGNKLPLVQQANALTYGLNFIGYYRDRIQERRKLIASMSDTTHIGNATFCDFLMTRDEGMFKKAEAVYDFLRPYTGIIYFPLKK</sequence>
<protein>
    <submittedName>
        <fullName evidence="1">Uncharacterized protein</fullName>
    </submittedName>
</protein>